<name>A0A224Y7I9_9ACAR</name>
<keyword evidence="1" id="KW-1133">Transmembrane helix</keyword>
<organism evidence="2">
    <name type="scientific">Rhipicephalus zambeziensis</name>
    <dbReference type="NCBI Taxonomy" id="60191"/>
    <lineage>
        <taxon>Eukaryota</taxon>
        <taxon>Metazoa</taxon>
        <taxon>Ecdysozoa</taxon>
        <taxon>Arthropoda</taxon>
        <taxon>Chelicerata</taxon>
        <taxon>Arachnida</taxon>
        <taxon>Acari</taxon>
        <taxon>Parasitiformes</taxon>
        <taxon>Ixodida</taxon>
        <taxon>Ixodoidea</taxon>
        <taxon>Ixodidae</taxon>
        <taxon>Rhipicephalinae</taxon>
        <taxon>Rhipicephalus</taxon>
        <taxon>Rhipicephalus</taxon>
    </lineage>
</organism>
<keyword evidence="1" id="KW-0472">Membrane</keyword>
<dbReference type="EMBL" id="GFPF01002432">
    <property type="protein sequence ID" value="MAA13578.1"/>
    <property type="molecule type" value="Transcribed_RNA"/>
</dbReference>
<feature type="transmembrane region" description="Helical" evidence="1">
    <location>
        <begin position="35"/>
        <end position="52"/>
    </location>
</feature>
<evidence type="ECO:0000313" key="2">
    <source>
        <dbReference type="EMBL" id="MAA13578.1"/>
    </source>
</evidence>
<evidence type="ECO:0000256" key="1">
    <source>
        <dbReference type="SAM" id="Phobius"/>
    </source>
</evidence>
<keyword evidence="1" id="KW-0812">Transmembrane</keyword>
<proteinExistence type="predicted"/>
<dbReference type="AlphaFoldDB" id="A0A224Y7I9"/>
<reference evidence="2" key="1">
    <citation type="journal article" date="2017" name="Parasit. Vectors">
        <title>Sialotranscriptomics of Rhipicephalus zambeziensis reveals intricate expression profiles of secretory proteins and suggests tight temporal transcriptional regulation during blood-feeding.</title>
        <authorList>
            <person name="de Castro M.H."/>
            <person name="de Klerk D."/>
            <person name="Pienaar R."/>
            <person name="Rees D.J.G."/>
            <person name="Mans B.J."/>
        </authorList>
    </citation>
    <scope>NUCLEOTIDE SEQUENCE</scope>
    <source>
        <tissue evidence="2">Salivary glands</tissue>
    </source>
</reference>
<protein>
    <submittedName>
        <fullName evidence="2">Uncharacterized protein</fullName>
    </submittedName>
</protein>
<accession>A0A224Y7I9</accession>
<sequence>MAKHWLKYSPTRSSAIVLVCRRALTSFSGRWANKGAFFWCILLFGLSIIRTFRRFPPSPNKRSATVFADSFHCFMADKKIRRDAKTEF</sequence>